<dbReference type="UniPathway" id="UPA00674"/>
<reference evidence="11 12" key="3">
    <citation type="journal article" date="2013" name="Rice">
        <title>Improvement of the Oryza sativa Nipponbare reference genome using next generation sequence and optical map data.</title>
        <authorList>
            <person name="Kawahara Y."/>
            <person name="de la Bastide M."/>
            <person name="Hamilton J.P."/>
            <person name="Kanamori H."/>
            <person name="McCombie W.R."/>
            <person name="Ouyang S."/>
            <person name="Schwartz D.C."/>
            <person name="Tanaka T."/>
            <person name="Wu J."/>
            <person name="Zhou S."/>
            <person name="Childs K.L."/>
            <person name="Davidson R.M."/>
            <person name="Lin H."/>
            <person name="Quesada-Ocampo L."/>
            <person name="Vaillancourt B."/>
            <person name="Sakai H."/>
            <person name="Lee S.S."/>
            <person name="Kim J."/>
            <person name="Numa H."/>
            <person name="Itoh T."/>
            <person name="Buell C.R."/>
            <person name="Matsumoto T."/>
        </authorList>
    </citation>
    <scope>NUCLEOTIDE SEQUENCE [LARGE SCALE GENOMIC DNA]</scope>
    <source>
        <strain evidence="12">cv. Nipponbare</strain>
    </source>
</reference>
<dbReference type="GO" id="GO:0005829">
    <property type="term" value="C:cytosol"/>
    <property type="evidence" value="ECO:0007669"/>
    <property type="project" value="UniProtKB-SubCell"/>
</dbReference>
<dbReference type="Proteomes" id="UP000059680">
    <property type="component" value="Chromosome 10"/>
</dbReference>
<dbReference type="Gene3D" id="3.40.50.1820">
    <property type="entry name" value="alpha/beta hydrolase"/>
    <property type="match status" value="1"/>
</dbReference>
<evidence type="ECO:0000256" key="3">
    <source>
        <dbReference type="ARBA" id="ARBA00010701"/>
    </source>
</evidence>
<keyword evidence="6" id="KW-0378">Hydrolase</keyword>
<evidence type="ECO:0007829" key="13">
    <source>
        <dbReference type="PeptideAtlas" id="A0A0P0XUB0"/>
    </source>
</evidence>
<evidence type="ECO:0000256" key="2">
    <source>
        <dbReference type="ARBA" id="ARBA00005212"/>
    </source>
</evidence>
<comment type="similarity">
    <text evidence="3">Belongs to the AB hydrolase superfamily. Lipase family.</text>
</comment>
<dbReference type="eggNOG" id="ENOG502QRKW">
    <property type="taxonomic scope" value="Eukaryota"/>
</dbReference>
<keyword evidence="5" id="KW-0963">Cytoplasm</keyword>
<evidence type="ECO:0000256" key="8">
    <source>
        <dbReference type="ARBA" id="ARBA00053022"/>
    </source>
</evidence>
<dbReference type="FunCoup" id="A0A0P0XUB0">
    <property type="interactions" value="10"/>
</dbReference>
<dbReference type="Gramene" id="Os10t0419600-00">
    <property type="protein sequence ID" value="Os10t0419600-00"/>
    <property type="gene ID" value="Os10g0419600"/>
</dbReference>
<evidence type="ECO:0000256" key="4">
    <source>
        <dbReference type="ARBA" id="ARBA00013226"/>
    </source>
</evidence>
<dbReference type="PaxDb" id="39947-A0A0P0XUB0"/>
<keyword evidence="12" id="KW-1185">Reference proteome</keyword>
<dbReference type="PANTHER" id="PTHR33428">
    <property type="entry name" value="CHLOROPHYLLASE-2, CHLOROPLASTIC"/>
    <property type="match status" value="1"/>
</dbReference>
<dbReference type="AlphaFoldDB" id="A0A0P0XUB0"/>
<dbReference type="InterPro" id="IPR048264">
    <property type="entry name" value="Chlorophyllase"/>
</dbReference>
<dbReference type="GO" id="GO:0015996">
    <property type="term" value="P:chlorophyll catabolic process"/>
    <property type="evidence" value="ECO:0000318"/>
    <property type="project" value="GO_Central"/>
</dbReference>
<evidence type="ECO:0000256" key="9">
    <source>
        <dbReference type="PIRSR" id="PIRSR038128-50"/>
    </source>
</evidence>
<feature type="active site" description="Nucleophile" evidence="9">
    <location>
        <position position="176"/>
    </location>
</feature>
<dbReference type="InterPro" id="IPR029058">
    <property type="entry name" value="AB_hydrolase_fold"/>
</dbReference>
<organism evidence="11 12">
    <name type="scientific">Oryza sativa subsp. japonica</name>
    <name type="common">Rice</name>
    <dbReference type="NCBI Taxonomy" id="39947"/>
    <lineage>
        <taxon>Eukaryota</taxon>
        <taxon>Viridiplantae</taxon>
        <taxon>Streptophyta</taxon>
        <taxon>Embryophyta</taxon>
        <taxon>Tracheophyta</taxon>
        <taxon>Spermatophyta</taxon>
        <taxon>Magnoliopsida</taxon>
        <taxon>Liliopsida</taxon>
        <taxon>Poales</taxon>
        <taxon>Poaceae</taxon>
        <taxon>BOP clade</taxon>
        <taxon>Oryzoideae</taxon>
        <taxon>Oryzeae</taxon>
        <taxon>Oryzinae</taxon>
        <taxon>Oryza</taxon>
        <taxon>Oryza sativa</taxon>
    </lineage>
</organism>
<reference evidence="12" key="1">
    <citation type="journal article" date="2005" name="Nature">
        <title>The map-based sequence of the rice genome.</title>
        <authorList>
            <consortium name="International rice genome sequencing project (IRGSP)"/>
            <person name="Matsumoto T."/>
            <person name="Wu J."/>
            <person name="Kanamori H."/>
            <person name="Katayose Y."/>
            <person name="Fujisawa M."/>
            <person name="Namiki N."/>
            <person name="Mizuno H."/>
            <person name="Yamamoto K."/>
            <person name="Antonio B.A."/>
            <person name="Baba T."/>
            <person name="Sakata K."/>
            <person name="Nagamura Y."/>
            <person name="Aoki H."/>
            <person name="Arikawa K."/>
            <person name="Arita K."/>
            <person name="Bito T."/>
            <person name="Chiden Y."/>
            <person name="Fujitsuka N."/>
            <person name="Fukunaka R."/>
            <person name="Hamada M."/>
            <person name="Harada C."/>
            <person name="Hayashi A."/>
            <person name="Hijishita S."/>
            <person name="Honda M."/>
            <person name="Hosokawa S."/>
            <person name="Ichikawa Y."/>
            <person name="Idonuma A."/>
            <person name="Iijima M."/>
            <person name="Ikeda M."/>
            <person name="Ikeno M."/>
            <person name="Ito K."/>
            <person name="Ito S."/>
            <person name="Ito T."/>
            <person name="Ito Y."/>
            <person name="Ito Y."/>
            <person name="Iwabuchi A."/>
            <person name="Kamiya K."/>
            <person name="Karasawa W."/>
            <person name="Kurita K."/>
            <person name="Katagiri S."/>
            <person name="Kikuta A."/>
            <person name="Kobayashi H."/>
            <person name="Kobayashi N."/>
            <person name="Machita K."/>
            <person name="Maehara T."/>
            <person name="Masukawa M."/>
            <person name="Mizubayashi T."/>
            <person name="Mukai Y."/>
            <person name="Nagasaki H."/>
            <person name="Nagata Y."/>
            <person name="Naito S."/>
            <person name="Nakashima M."/>
            <person name="Nakama Y."/>
            <person name="Nakamichi Y."/>
            <person name="Nakamura M."/>
            <person name="Meguro A."/>
            <person name="Negishi M."/>
            <person name="Ohta I."/>
            <person name="Ohta T."/>
            <person name="Okamoto M."/>
            <person name="Ono N."/>
            <person name="Saji S."/>
            <person name="Sakaguchi M."/>
            <person name="Sakai K."/>
            <person name="Shibata M."/>
            <person name="Shimokawa T."/>
            <person name="Song J."/>
            <person name="Takazaki Y."/>
            <person name="Terasawa K."/>
            <person name="Tsugane M."/>
            <person name="Tsuji K."/>
            <person name="Ueda S."/>
            <person name="Waki K."/>
            <person name="Yamagata H."/>
            <person name="Yamamoto M."/>
            <person name="Yamamoto S."/>
            <person name="Yamane H."/>
            <person name="Yoshiki S."/>
            <person name="Yoshihara R."/>
            <person name="Yukawa K."/>
            <person name="Zhong H."/>
            <person name="Yano M."/>
            <person name="Yuan Q."/>
            <person name="Ouyang S."/>
            <person name="Liu J."/>
            <person name="Jones K.M."/>
            <person name="Gansberger K."/>
            <person name="Moffat K."/>
            <person name="Hill J."/>
            <person name="Bera J."/>
            <person name="Fadrosh D."/>
            <person name="Jin S."/>
            <person name="Johri S."/>
            <person name="Kim M."/>
            <person name="Overton L."/>
            <person name="Reardon M."/>
            <person name="Tsitrin T."/>
            <person name="Vuong H."/>
            <person name="Weaver B."/>
            <person name="Ciecko A."/>
            <person name="Tallon L."/>
            <person name="Jackson J."/>
            <person name="Pai G."/>
            <person name="Aken S.V."/>
            <person name="Utterback T."/>
            <person name="Reidmuller S."/>
            <person name="Feldblyum T."/>
            <person name="Hsiao J."/>
            <person name="Zismann V."/>
            <person name="Iobst S."/>
            <person name="de Vazeille A.R."/>
            <person name="Buell C.R."/>
            <person name="Ying K."/>
            <person name="Li Y."/>
            <person name="Lu T."/>
            <person name="Huang Y."/>
            <person name="Zhao Q."/>
            <person name="Feng Q."/>
            <person name="Zhang L."/>
            <person name="Zhu J."/>
            <person name="Weng Q."/>
            <person name="Mu J."/>
            <person name="Lu Y."/>
            <person name="Fan D."/>
            <person name="Liu Y."/>
            <person name="Guan J."/>
            <person name="Zhang Y."/>
            <person name="Yu S."/>
            <person name="Liu X."/>
            <person name="Zhang Y."/>
            <person name="Hong G."/>
            <person name="Han B."/>
            <person name="Choisne N."/>
            <person name="Demange N."/>
            <person name="Orjeda G."/>
            <person name="Samain S."/>
            <person name="Cattolico L."/>
            <person name="Pelletier E."/>
            <person name="Couloux A."/>
            <person name="Segurens B."/>
            <person name="Wincker P."/>
            <person name="D'Hont A."/>
            <person name="Scarpelli C."/>
            <person name="Weissenbach J."/>
            <person name="Salanoubat M."/>
            <person name="Quetier F."/>
            <person name="Yu Y."/>
            <person name="Kim H.R."/>
            <person name="Rambo T."/>
            <person name="Currie J."/>
            <person name="Collura K."/>
            <person name="Luo M."/>
            <person name="Yang T."/>
            <person name="Ammiraju J.S.S."/>
            <person name="Engler F."/>
            <person name="Soderlund C."/>
            <person name="Wing R.A."/>
            <person name="Palmer L.E."/>
            <person name="de la Bastide M."/>
            <person name="Spiegel L."/>
            <person name="Nascimento L."/>
            <person name="Zutavern T."/>
            <person name="O'Shaughnessy A."/>
            <person name="Dike S."/>
            <person name="Dedhia N."/>
            <person name="Preston R."/>
            <person name="Balija V."/>
            <person name="McCombie W.R."/>
            <person name="Chow T."/>
            <person name="Chen H."/>
            <person name="Chung M."/>
            <person name="Chen C."/>
            <person name="Shaw J."/>
            <person name="Wu H."/>
            <person name="Hsiao K."/>
            <person name="Chao Y."/>
            <person name="Chu M."/>
            <person name="Cheng C."/>
            <person name="Hour A."/>
            <person name="Lee P."/>
            <person name="Lin S."/>
            <person name="Lin Y."/>
            <person name="Liou J."/>
            <person name="Liu S."/>
            <person name="Hsing Y."/>
            <person name="Raghuvanshi S."/>
            <person name="Mohanty A."/>
            <person name="Bharti A.K."/>
            <person name="Gaur A."/>
            <person name="Gupta V."/>
            <person name="Kumar D."/>
            <person name="Ravi V."/>
            <person name="Vij S."/>
            <person name="Kapur A."/>
            <person name="Khurana P."/>
            <person name="Khurana P."/>
            <person name="Khurana J.P."/>
            <person name="Tyagi A.K."/>
            <person name="Gaikwad K."/>
            <person name="Singh A."/>
            <person name="Dalal V."/>
            <person name="Srivastava S."/>
            <person name="Dixit A."/>
            <person name="Pal A.K."/>
            <person name="Ghazi I.A."/>
            <person name="Yadav M."/>
            <person name="Pandit A."/>
            <person name="Bhargava A."/>
            <person name="Sureshbabu K."/>
            <person name="Batra K."/>
            <person name="Sharma T.R."/>
            <person name="Mohapatra T."/>
            <person name="Singh N.K."/>
            <person name="Messing J."/>
            <person name="Nelson A.B."/>
            <person name="Fuks G."/>
            <person name="Kavchok S."/>
            <person name="Keizer G."/>
            <person name="Linton E."/>
            <person name="Llaca V."/>
            <person name="Song R."/>
            <person name="Tanyolac B."/>
            <person name="Young S."/>
            <person name="Ho-Il K."/>
            <person name="Hahn J.H."/>
            <person name="Sangsakoo G."/>
            <person name="Vanavichit A."/>
            <person name="de Mattos Luiz.A.T."/>
            <person name="Zimmer P.D."/>
            <person name="Malone G."/>
            <person name="Dellagostin O."/>
            <person name="de Oliveira A.C."/>
            <person name="Bevan M."/>
            <person name="Bancroft I."/>
            <person name="Minx P."/>
            <person name="Cordum H."/>
            <person name="Wilson R."/>
            <person name="Cheng Z."/>
            <person name="Jin W."/>
            <person name="Jiang J."/>
            <person name="Leong S.A."/>
            <person name="Iwama H."/>
            <person name="Gojobori T."/>
            <person name="Itoh T."/>
            <person name="Niimura Y."/>
            <person name="Fujii Y."/>
            <person name="Habara T."/>
            <person name="Sakai H."/>
            <person name="Sato Y."/>
            <person name="Wilson G."/>
            <person name="Kumar K."/>
            <person name="McCouch S."/>
            <person name="Juretic N."/>
            <person name="Hoen D."/>
            <person name="Wright S."/>
            <person name="Bruskiewich R."/>
            <person name="Bureau T."/>
            <person name="Miyao A."/>
            <person name="Hirochika H."/>
            <person name="Nishikawa T."/>
            <person name="Kadowaki K."/>
            <person name="Sugiura M."/>
            <person name="Burr B."/>
            <person name="Sasaki T."/>
        </authorList>
    </citation>
    <scope>NUCLEOTIDE SEQUENCE [LARGE SCALE GENOMIC DNA]</scope>
    <source>
        <strain evidence="12">cv. Nipponbare</strain>
    </source>
</reference>
<feature type="active site" description="Charge relay system" evidence="9">
    <location>
        <position position="288"/>
    </location>
</feature>
<dbReference type="ESTHER" id="orysa-q7xej4">
    <property type="family name" value="Chlorophyllase_Plant"/>
</dbReference>
<gene>
    <name evidence="11" type="ordered locus">Os10g0419600</name>
    <name evidence="11" type="ORF">OSNPB_100419600</name>
</gene>
<keyword evidence="7" id="KW-0881">Chlorophyll catabolism</keyword>
<evidence type="ECO:0000256" key="6">
    <source>
        <dbReference type="ARBA" id="ARBA00022801"/>
    </source>
</evidence>
<dbReference type="InterPro" id="IPR017395">
    <property type="entry name" value="Chlorophyllase-like"/>
</dbReference>
<dbReference type="EMBL" id="AP014966">
    <property type="protein sequence ID" value="BAT10878.1"/>
    <property type="molecule type" value="Genomic_DNA"/>
</dbReference>
<keyword evidence="10" id="KW-0732">Signal</keyword>
<evidence type="ECO:0000256" key="10">
    <source>
        <dbReference type="SAM" id="SignalP"/>
    </source>
</evidence>
<feature type="signal peptide" evidence="10">
    <location>
        <begin position="1"/>
        <end position="30"/>
    </location>
</feature>
<comment type="subcellular location">
    <subcellularLocation>
        <location evidence="1">Cytoplasm</location>
        <location evidence="1">Cytosol</location>
    </subcellularLocation>
</comment>
<keyword evidence="13" id="KW-1267">Proteomics identification</keyword>
<dbReference type="PANTHER" id="PTHR33428:SF2">
    <property type="entry name" value="CHLOROPHYLLASE-2"/>
    <property type="match status" value="1"/>
</dbReference>
<dbReference type="GO" id="GO:0047746">
    <property type="term" value="F:chlorophyllase activity"/>
    <property type="evidence" value="ECO:0000318"/>
    <property type="project" value="GO_Central"/>
</dbReference>
<dbReference type="SMR" id="A0A0P0XUB0"/>
<dbReference type="PIRSF" id="PIRSF038128">
    <property type="entry name" value="Chlorophyllase_chloroplast"/>
    <property type="match status" value="1"/>
</dbReference>
<dbReference type="OMA" id="KPAWYFV"/>
<name>A0A0P0XUB0_ORYSJ</name>
<proteinExistence type="evidence at protein level"/>
<feature type="active site" description="Charge relay system" evidence="9">
    <location>
        <position position="210"/>
    </location>
</feature>
<dbReference type="STRING" id="39947.A0A0P0XUB0"/>
<accession>A0A0P0XUB0</accession>
<dbReference type="OrthoDB" id="2093222at2759"/>
<sequence length="369" mass="38014">MNMIAFAAQILAFCLLLLLLLLLQLQTTMAGDSSFSGVFDHGSHGVTLVKVDEAPRKCSSAAAAKKTDDDTAPAGGAPPKPLLVAAPCDAGVYPVVVFLHGYLAYNSFYSQLFEHVASHGFVVVGPQLYTMSGPDTTDEINSAAAVINWLAAGGLTSKLPPNVRADATKISISGHSRGGKVAFALALGHANVSLRGGAGGATIAALVAVDPVDGFAAGKQTPPPILTYGGANSLRVPAPVMVIGTGLGGLARAAPLLPACAPPGVSHGEFYGECAAPACHLVARDYGHTDMMDDVTPGARGLATRAVCRSGGARAPMRRFFGGAMVAFVKRWVEGEPELLDCVRARPETAPVVLSAVEFRDEAIANHSY</sequence>
<dbReference type="EC" id="3.1.1.14" evidence="4"/>
<evidence type="ECO:0000313" key="12">
    <source>
        <dbReference type="Proteomes" id="UP000059680"/>
    </source>
</evidence>
<reference evidence="11 12" key="2">
    <citation type="journal article" date="2013" name="Plant Cell Physiol.">
        <title>Rice Annotation Project Database (RAP-DB): an integrative and interactive database for rice genomics.</title>
        <authorList>
            <person name="Sakai H."/>
            <person name="Lee S.S."/>
            <person name="Tanaka T."/>
            <person name="Numa H."/>
            <person name="Kim J."/>
            <person name="Kawahara Y."/>
            <person name="Wakimoto H."/>
            <person name="Yang C.C."/>
            <person name="Iwamoto M."/>
            <person name="Abe T."/>
            <person name="Yamada Y."/>
            <person name="Muto A."/>
            <person name="Inokuchi H."/>
            <person name="Ikemura T."/>
            <person name="Matsumoto T."/>
            <person name="Sasaki T."/>
            <person name="Itoh T."/>
        </authorList>
    </citation>
    <scope>NUCLEOTIDE SEQUENCE [LARGE SCALE GENOMIC DNA]</scope>
    <source>
        <strain evidence="12">cv. Nipponbare</strain>
    </source>
</reference>
<comment type="pathway">
    <text evidence="2">Porphyrin-containing compound metabolism; chlorophyll degradation.</text>
</comment>
<protein>
    <recommendedName>
        <fullName evidence="4">chlorophyllase</fullName>
        <ecNumber evidence="4">3.1.1.14</ecNumber>
    </recommendedName>
</protein>
<evidence type="ECO:0000256" key="7">
    <source>
        <dbReference type="ARBA" id="ARBA00022817"/>
    </source>
</evidence>
<evidence type="ECO:0000313" key="11">
    <source>
        <dbReference type="EMBL" id="BAT10878.1"/>
    </source>
</evidence>
<evidence type="ECO:0000256" key="1">
    <source>
        <dbReference type="ARBA" id="ARBA00004514"/>
    </source>
</evidence>
<evidence type="ECO:0000256" key="5">
    <source>
        <dbReference type="ARBA" id="ARBA00022490"/>
    </source>
</evidence>
<dbReference type="Pfam" id="PF07224">
    <property type="entry name" value="Chlorophyllase"/>
    <property type="match status" value="1"/>
</dbReference>
<feature type="chain" id="PRO_5006057263" description="chlorophyllase" evidence="10">
    <location>
        <begin position="31"/>
        <end position="369"/>
    </location>
</feature>
<dbReference type="FunFam" id="3.40.50.1820:FF:000159">
    <property type="entry name" value="Chlorophyllase-2, chloroplastic"/>
    <property type="match status" value="1"/>
</dbReference>
<dbReference type="KEGG" id="osa:4348648"/>
<dbReference type="InParanoid" id="A0A0P0XUB0"/>
<dbReference type="SUPFAM" id="SSF53474">
    <property type="entry name" value="alpha/beta-Hydrolases"/>
    <property type="match status" value="1"/>
</dbReference>
<comment type="catalytic activity">
    <reaction evidence="8">
        <text>a chlorophyll + H2O = a chlorophyllide + phytol + H(+)</text>
        <dbReference type="Rhea" id="RHEA:19605"/>
        <dbReference type="ChEBI" id="CHEBI:15377"/>
        <dbReference type="ChEBI" id="CHEBI:15378"/>
        <dbReference type="ChEBI" id="CHEBI:17327"/>
        <dbReference type="ChEBI" id="CHEBI:139291"/>
        <dbReference type="ChEBI" id="CHEBI:139292"/>
        <dbReference type="EC" id="3.1.1.14"/>
    </reaction>
    <physiologicalReaction direction="left-to-right" evidence="8">
        <dbReference type="Rhea" id="RHEA:19606"/>
    </physiologicalReaction>
</comment>